<dbReference type="InterPro" id="IPR036680">
    <property type="entry name" value="SPOR-like_sf"/>
</dbReference>
<keyword evidence="1" id="KW-0732">Signal</keyword>
<keyword evidence="3" id="KW-0456">Lyase</keyword>
<reference evidence="3" key="1">
    <citation type="submission" date="2021-04" db="EMBL/GenBank/DDBJ databases">
        <authorList>
            <person name="Rodrigo-Torres L."/>
            <person name="Arahal R. D."/>
            <person name="Lucena T."/>
        </authorList>
    </citation>
    <scope>NUCLEOTIDE SEQUENCE</scope>
    <source>
        <strain evidence="3">AS29M-1</strain>
    </source>
</reference>
<sequence>MLIMASCWITSNAFAGSVDSSLYLKKTITGSISPKSVVHNGNGVFFAQNMMYRHTVTVYNRSYKKIATIKDKVNPADFGFDQYDFSVRGGPVECAFSHGGKYAWVSNYSLSGGDSTQFVHPGCDNCSGTGKYDSSFLYKIDVATKKIETVIQVGAVPKYVAVSPDDKWVLVTNWSSGDLSIIDTDKEVEVKRLKLGTFPRGIVVDPFSYYAYATVMGSTKLARVNLSDFSVNFIKDVGKGPRHLCISPDGKWLYLTLNSENKIAKIDLETWEVTKLKVGHQPRSMTISKDGKYLYLVNYNDNTFSKISTENFNVLAVTPTKTHPIGVTYDDLKQEVWVACYSGYIQVFKDSMIVAEKIPVDDQLETDLLAVDFEGKASVAQLSNPEEIQEPSDTVVPEVAINESVQEVREMLPVRRMYLDFGKTFSFDEVESKPKAIQKPQNKVMPKIKYKTEVALDQDKSFLVIVGSFGVYENAISMVDIMATKGLKAAYFTKPDKDLNYVFVYASDDLNEAKEWANANISGDTEYWVMHQ</sequence>
<evidence type="ECO:0000313" key="3">
    <source>
        <dbReference type="EMBL" id="CAG5085151.1"/>
    </source>
</evidence>
<dbReference type="GO" id="GO:0016829">
    <property type="term" value="F:lyase activity"/>
    <property type="evidence" value="ECO:0007669"/>
    <property type="project" value="UniProtKB-KW"/>
</dbReference>
<gene>
    <name evidence="3" type="primary">vgb</name>
    <name evidence="3" type="ORF">CRYO30217_02662</name>
</gene>
<dbReference type="PANTHER" id="PTHR47197:SF3">
    <property type="entry name" value="DIHYDRO-HEME D1 DEHYDROGENASE"/>
    <property type="match status" value="1"/>
</dbReference>
<evidence type="ECO:0000256" key="1">
    <source>
        <dbReference type="ARBA" id="ARBA00022729"/>
    </source>
</evidence>
<dbReference type="GO" id="GO:0042834">
    <property type="term" value="F:peptidoglycan binding"/>
    <property type="evidence" value="ECO:0007669"/>
    <property type="project" value="InterPro"/>
</dbReference>
<dbReference type="AlphaFoldDB" id="A0A916JNP9"/>
<dbReference type="InterPro" id="IPR011048">
    <property type="entry name" value="Haem_d1_sf"/>
</dbReference>
<name>A0A916JNP9_9FLAO</name>
<dbReference type="EC" id="4.2.99.-" evidence="3"/>
<dbReference type="PANTHER" id="PTHR47197">
    <property type="entry name" value="PROTEIN NIRF"/>
    <property type="match status" value="1"/>
</dbReference>
<protein>
    <submittedName>
        <fullName evidence="3">Virginiamycin B lyase</fullName>
        <ecNumber evidence="3">4.2.99.-</ecNumber>
    </submittedName>
</protein>
<dbReference type="EMBL" id="OU015584">
    <property type="protein sequence ID" value="CAG5085151.1"/>
    <property type="molecule type" value="Genomic_DNA"/>
</dbReference>
<dbReference type="SUPFAM" id="SSF110997">
    <property type="entry name" value="Sporulation related repeat"/>
    <property type="match status" value="1"/>
</dbReference>
<dbReference type="InterPro" id="IPR051200">
    <property type="entry name" value="Host-pathogen_enzymatic-act"/>
</dbReference>
<dbReference type="InterPro" id="IPR015943">
    <property type="entry name" value="WD40/YVTN_repeat-like_dom_sf"/>
</dbReference>
<accession>A0A916JNP9</accession>
<dbReference type="Proteomes" id="UP000683507">
    <property type="component" value="Chromosome"/>
</dbReference>
<dbReference type="InterPro" id="IPR048433">
    <property type="entry name" value="YNCE-like_beta-prop"/>
</dbReference>
<dbReference type="KEGG" id="ptan:CRYO30217_02662"/>
<proteinExistence type="predicted"/>
<evidence type="ECO:0000259" key="2">
    <source>
        <dbReference type="Pfam" id="PF21783"/>
    </source>
</evidence>
<feature type="domain" description="YNCE-like beta-propeller" evidence="2">
    <location>
        <begin position="136"/>
        <end position="327"/>
    </location>
</feature>
<evidence type="ECO:0000313" key="4">
    <source>
        <dbReference type="Proteomes" id="UP000683507"/>
    </source>
</evidence>
<keyword evidence="4" id="KW-1185">Reference proteome</keyword>
<dbReference type="SUPFAM" id="SSF51004">
    <property type="entry name" value="C-terminal (heme d1) domain of cytochrome cd1-nitrite reductase"/>
    <property type="match status" value="1"/>
</dbReference>
<organism evidence="3 4">
    <name type="scientific">Parvicella tangerina</name>
    <dbReference type="NCBI Taxonomy" id="2829795"/>
    <lineage>
        <taxon>Bacteria</taxon>
        <taxon>Pseudomonadati</taxon>
        <taxon>Bacteroidota</taxon>
        <taxon>Flavobacteriia</taxon>
        <taxon>Flavobacteriales</taxon>
        <taxon>Parvicellaceae</taxon>
        <taxon>Parvicella</taxon>
    </lineage>
</organism>
<dbReference type="Gene3D" id="2.130.10.10">
    <property type="entry name" value="YVTN repeat-like/Quinoprotein amine dehydrogenase"/>
    <property type="match status" value="1"/>
</dbReference>
<dbReference type="Pfam" id="PF21783">
    <property type="entry name" value="YNCE"/>
    <property type="match status" value="1"/>
</dbReference>